<dbReference type="InterPro" id="IPR036929">
    <property type="entry name" value="DsbDN_sf"/>
</dbReference>
<feature type="chain" id="PRO_5045589496" description="Thiol:disulfide interchange protein DsbD N-terminal domain-containing protein" evidence="1">
    <location>
        <begin position="19"/>
        <end position="143"/>
    </location>
</feature>
<dbReference type="InterPro" id="IPR028250">
    <property type="entry name" value="DsbDN"/>
</dbReference>
<organism evidence="3 4">
    <name type="scientific">Wandonia haliotis</name>
    <dbReference type="NCBI Taxonomy" id="574963"/>
    <lineage>
        <taxon>Bacteria</taxon>
        <taxon>Pseudomonadati</taxon>
        <taxon>Bacteroidota</taxon>
        <taxon>Flavobacteriia</taxon>
        <taxon>Flavobacteriales</taxon>
        <taxon>Crocinitomicaceae</taxon>
        <taxon>Wandonia</taxon>
    </lineage>
</organism>
<name>A0ABN1MMK2_9FLAO</name>
<evidence type="ECO:0000313" key="4">
    <source>
        <dbReference type="Proteomes" id="UP001501126"/>
    </source>
</evidence>
<dbReference type="PANTHER" id="PTHR32234:SF0">
    <property type="entry name" value="THIOL:DISULFIDE INTERCHANGE PROTEIN DSBD"/>
    <property type="match status" value="1"/>
</dbReference>
<dbReference type="SUPFAM" id="SSF74863">
    <property type="entry name" value="Thiol:disulfide interchange protein DsbD, N-terminal domain (DsbD-alpha)"/>
    <property type="match status" value="1"/>
</dbReference>
<dbReference type="Proteomes" id="UP001501126">
    <property type="component" value="Unassembled WGS sequence"/>
</dbReference>
<accession>A0ABN1MMK2</accession>
<dbReference type="RefSeq" id="WP_343785362.1">
    <property type="nucleotide sequence ID" value="NZ_BAAAFH010000003.1"/>
</dbReference>
<evidence type="ECO:0000259" key="2">
    <source>
        <dbReference type="Pfam" id="PF11412"/>
    </source>
</evidence>
<keyword evidence="1" id="KW-0732">Signal</keyword>
<comment type="caution">
    <text evidence="3">The sequence shown here is derived from an EMBL/GenBank/DDBJ whole genome shotgun (WGS) entry which is preliminary data.</text>
</comment>
<dbReference type="PANTHER" id="PTHR32234">
    <property type="entry name" value="THIOL:DISULFIDE INTERCHANGE PROTEIN DSBD"/>
    <property type="match status" value="1"/>
</dbReference>
<evidence type="ECO:0000256" key="1">
    <source>
        <dbReference type="SAM" id="SignalP"/>
    </source>
</evidence>
<reference evidence="3 4" key="1">
    <citation type="journal article" date="2019" name="Int. J. Syst. Evol. Microbiol.">
        <title>The Global Catalogue of Microorganisms (GCM) 10K type strain sequencing project: providing services to taxonomists for standard genome sequencing and annotation.</title>
        <authorList>
            <consortium name="The Broad Institute Genomics Platform"/>
            <consortium name="The Broad Institute Genome Sequencing Center for Infectious Disease"/>
            <person name="Wu L."/>
            <person name="Ma J."/>
        </authorList>
    </citation>
    <scope>NUCLEOTIDE SEQUENCE [LARGE SCALE GENOMIC DNA]</scope>
    <source>
        <strain evidence="3 4">JCM 16083</strain>
    </source>
</reference>
<feature type="domain" description="Thiol:disulfide interchange protein DsbD N-terminal" evidence="2">
    <location>
        <begin position="25"/>
        <end position="138"/>
    </location>
</feature>
<evidence type="ECO:0000313" key="3">
    <source>
        <dbReference type="EMBL" id="GAA0874465.1"/>
    </source>
</evidence>
<sequence length="143" mass="16292">MKQITFFLFLFASVVAYGQNNVSWSYEYDQEAKEVKIHADIEEGWHLYSQVLKNDIGPIPTTFEFEKNQHATVVGKVQQPKAVEAYDANFGANLDYFEGAVTFTQKVKVKKDTVLSGSVYYMVCDDQSCLPPTEVKFEITVKK</sequence>
<proteinExistence type="predicted"/>
<dbReference type="Gene3D" id="2.60.40.1250">
    <property type="entry name" value="Thiol:disulfide interchange protein DsbD, N-terminal domain"/>
    <property type="match status" value="1"/>
</dbReference>
<keyword evidence="4" id="KW-1185">Reference proteome</keyword>
<protein>
    <recommendedName>
        <fullName evidence="2">Thiol:disulfide interchange protein DsbD N-terminal domain-containing protein</fullName>
    </recommendedName>
</protein>
<gene>
    <name evidence="3" type="ORF">GCM10009118_08730</name>
</gene>
<feature type="signal peptide" evidence="1">
    <location>
        <begin position="1"/>
        <end position="18"/>
    </location>
</feature>
<dbReference type="EMBL" id="BAAAFH010000003">
    <property type="protein sequence ID" value="GAA0874465.1"/>
    <property type="molecule type" value="Genomic_DNA"/>
</dbReference>
<dbReference type="Pfam" id="PF11412">
    <property type="entry name" value="DsbD_N"/>
    <property type="match status" value="1"/>
</dbReference>